<feature type="compositionally biased region" description="Polar residues" evidence="1">
    <location>
        <begin position="430"/>
        <end position="441"/>
    </location>
</feature>
<dbReference type="PANTHER" id="PTHR33334">
    <property type="entry name" value="PROTEIN LNK1"/>
    <property type="match status" value="1"/>
</dbReference>
<sequence>MSDLCMYELEDNVWDEFSESDDHIVPHPAEESRDQFRVHSDNHKKPRLEVIGVASNAGDASRYTQRKEETSLPTLTRKDRMLDKGSWSHAPDGVFPASCDSGTVKEVTSIAFEETRPSYHFLKNGNAGSVGGEFCSDDPILGEKSTADDTDTHLFTLSHVSQTDNDLNFFDNDREDKENSDLLYYGWPDDIGNFEDVDRMFRSCDSTFGLGSLSNEDDLCWFSSSHSAEGSDDALKLASNFSSSEASALNLSCISEHHDASRLNNEDASVNDSNKGSLLMGDKISSNTAGAADNSPFTHLHFPSRSDAKSINNHRSQARQRNHSEGKRKERNLDNGGSFHRNGNLKQFADTQCSHGDPPHQVFSPPGAQQRKQNIVSDSLNHLQTHIPYMHMDHGHSSNQTSVGPNQSGIKSESNGLPSPPPKESSFESNQVQSMESSHSPSLEAPAITTEKRERLYHSQDLQVPYARSFKCANIASPTAFYDSVQSQARQSGCEVEGHSEIEGGSMGIPAELDSANAQESSCMSSVLDEISLQATSFRQLQQVMEQLDIRTKLCIRDSLYRLARSAEQRHNCVNANGGKRDDRHTGSPLMAEETNKSTGFLDMETDTNPIDRSIAHLLFHRPPDSSVMPVNDALSLKSHAMVHGSVTSPRMIAKEQICQDENASDADESLLMSGNKQ</sequence>
<name>A0ABQ9KQB8_HEVBR</name>
<keyword evidence="3" id="KW-1185">Reference proteome</keyword>
<evidence type="ECO:0000313" key="3">
    <source>
        <dbReference type="Proteomes" id="UP001174677"/>
    </source>
</evidence>
<feature type="compositionally biased region" description="Basic and acidic residues" evidence="1">
    <location>
        <begin position="322"/>
        <end position="333"/>
    </location>
</feature>
<protein>
    <recommendedName>
        <fullName evidence="4">Protein LNK1</fullName>
    </recommendedName>
</protein>
<evidence type="ECO:0000313" key="2">
    <source>
        <dbReference type="EMBL" id="KAJ9141480.1"/>
    </source>
</evidence>
<organism evidence="2 3">
    <name type="scientific">Hevea brasiliensis</name>
    <name type="common">Para rubber tree</name>
    <name type="synonym">Siphonia brasiliensis</name>
    <dbReference type="NCBI Taxonomy" id="3981"/>
    <lineage>
        <taxon>Eukaryota</taxon>
        <taxon>Viridiplantae</taxon>
        <taxon>Streptophyta</taxon>
        <taxon>Embryophyta</taxon>
        <taxon>Tracheophyta</taxon>
        <taxon>Spermatophyta</taxon>
        <taxon>Magnoliopsida</taxon>
        <taxon>eudicotyledons</taxon>
        <taxon>Gunneridae</taxon>
        <taxon>Pentapetalae</taxon>
        <taxon>rosids</taxon>
        <taxon>fabids</taxon>
        <taxon>Malpighiales</taxon>
        <taxon>Euphorbiaceae</taxon>
        <taxon>Crotonoideae</taxon>
        <taxon>Micrandreae</taxon>
        <taxon>Hevea</taxon>
    </lineage>
</organism>
<dbReference type="EMBL" id="JARPOI010000017">
    <property type="protein sequence ID" value="KAJ9141480.1"/>
    <property type="molecule type" value="Genomic_DNA"/>
</dbReference>
<feature type="region of interest" description="Disordered" evidence="1">
    <location>
        <begin position="287"/>
        <end position="372"/>
    </location>
</feature>
<dbReference type="InterPro" id="IPR039928">
    <property type="entry name" value="LNK"/>
</dbReference>
<dbReference type="Proteomes" id="UP001174677">
    <property type="component" value="Chromosome 17"/>
</dbReference>
<evidence type="ECO:0000256" key="1">
    <source>
        <dbReference type="SAM" id="MobiDB-lite"/>
    </source>
</evidence>
<proteinExistence type="predicted"/>
<comment type="caution">
    <text evidence="2">The sequence shown here is derived from an EMBL/GenBank/DDBJ whole genome shotgun (WGS) entry which is preliminary data.</text>
</comment>
<evidence type="ECO:0008006" key="4">
    <source>
        <dbReference type="Google" id="ProtNLM"/>
    </source>
</evidence>
<feature type="region of interest" description="Disordered" evidence="1">
    <location>
        <begin position="390"/>
        <end position="445"/>
    </location>
</feature>
<feature type="compositionally biased region" description="Polar residues" evidence="1">
    <location>
        <begin position="397"/>
        <end position="417"/>
    </location>
</feature>
<reference evidence="2" key="1">
    <citation type="journal article" date="2023" name="Plant Biotechnol. J.">
        <title>Chromosome-level wild Hevea brasiliensis genome provides new tools for genomic-assisted breeding and valuable loci to elevate rubber yield.</title>
        <authorList>
            <person name="Cheng H."/>
            <person name="Song X."/>
            <person name="Hu Y."/>
            <person name="Wu T."/>
            <person name="Yang Q."/>
            <person name="An Z."/>
            <person name="Feng S."/>
            <person name="Deng Z."/>
            <person name="Wu W."/>
            <person name="Zeng X."/>
            <person name="Tu M."/>
            <person name="Wang X."/>
            <person name="Huang H."/>
        </authorList>
    </citation>
    <scope>NUCLEOTIDE SEQUENCE</scope>
    <source>
        <strain evidence="2">MT/VB/25A 57/8</strain>
    </source>
</reference>
<gene>
    <name evidence="2" type="ORF">P3X46_032016</name>
</gene>
<accession>A0ABQ9KQB8</accession>
<dbReference type="PANTHER" id="PTHR33334:SF8">
    <property type="entry name" value="PROTEIN LNK1"/>
    <property type="match status" value="1"/>
</dbReference>
<feature type="region of interest" description="Disordered" evidence="1">
    <location>
        <begin position="574"/>
        <end position="594"/>
    </location>
</feature>